<sequence length="90" mass="10031">MKTEVKKENGVFELNFSNIKNAEDVKEAICQCRLVESQLSGSRGDLSASNRISRGSIEILDSNRYGAILVPTGVWLFEPTLKKTDQCDHT</sequence>
<dbReference type="AlphaFoldDB" id="A0A6H0KQK2"/>
<reference evidence="1 2" key="1">
    <citation type="submission" date="2020-03" db="EMBL/GenBank/DDBJ databases">
        <title>Genomic analysis of Bacteroides faecium CBA7301.</title>
        <authorList>
            <person name="Kim J."/>
            <person name="Roh S.W."/>
        </authorList>
    </citation>
    <scope>NUCLEOTIDE SEQUENCE [LARGE SCALE GENOMIC DNA]</scope>
    <source>
        <strain evidence="1 2">CBA7301</strain>
    </source>
</reference>
<protein>
    <submittedName>
        <fullName evidence="1">Uncharacterized protein</fullName>
    </submittedName>
</protein>
<keyword evidence="2" id="KW-1185">Reference proteome</keyword>
<dbReference type="EMBL" id="CP050831">
    <property type="protein sequence ID" value="QIU95565.1"/>
    <property type="molecule type" value="Genomic_DNA"/>
</dbReference>
<evidence type="ECO:0000313" key="2">
    <source>
        <dbReference type="Proteomes" id="UP000501780"/>
    </source>
</evidence>
<dbReference type="Proteomes" id="UP000501780">
    <property type="component" value="Chromosome"/>
</dbReference>
<accession>A0A6H0KQK2</accession>
<dbReference type="RefSeq" id="WP_167964351.1">
    <property type="nucleotide sequence ID" value="NZ_CP050831.1"/>
</dbReference>
<gene>
    <name evidence="1" type="ORF">BacF7301_16020</name>
</gene>
<dbReference type="KEGG" id="bfc:BacF7301_16020"/>
<name>A0A6H0KQK2_9BACE</name>
<organism evidence="1 2">
    <name type="scientific">Bacteroides faecium</name>
    <dbReference type="NCBI Taxonomy" id="2715212"/>
    <lineage>
        <taxon>Bacteria</taxon>
        <taxon>Pseudomonadati</taxon>
        <taxon>Bacteroidota</taxon>
        <taxon>Bacteroidia</taxon>
        <taxon>Bacteroidales</taxon>
        <taxon>Bacteroidaceae</taxon>
        <taxon>Bacteroides</taxon>
    </lineage>
</organism>
<evidence type="ECO:0000313" key="1">
    <source>
        <dbReference type="EMBL" id="QIU95565.1"/>
    </source>
</evidence>
<proteinExistence type="predicted"/>